<sequence>MPAERACAGGCRRAARHATRCGLAQAEEAEYRENDDYGSNKPDDIHDSSPCPKGPDAASTDALWRVGGRPGHMTLGPAIYPSLPVPPQHSCLG</sequence>
<evidence type="ECO:0000313" key="3">
    <source>
        <dbReference type="Proteomes" id="UP000255505"/>
    </source>
</evidence>
<organism evidence="2 3">
    <name type="scientific">Cupriavidus taiwanensis</name>
    <dbReference type="NCBI Taxonomy" id="164546"/>
    <lineage>
        <taxon>Bacteria</taxon>
        <taxon>Pseudomonadati</taxon>
        <taxon>Pseudomonadota</taxon>
        <taxon>Betaproteobacteria</taxon>
        <taxon>Burkholderiales</taxon>
        <taxon>Burkholderiaceae</taxon>
        <taxon>Cupriavidus</taxon>
    </lineage>
</organism>
<evidence type="ECO:0000256" key="1">
    <source>
        <dbReference type="SAM" id="MobiDB-lite"/>
    </source>
</evidence>
<keyword evidence="2" id="KW-0614">Plasmid</keyword>
<evidence type="ECO:0000313" key="2">
    <source>
        <dbReference type="EMBL" id="SPK74372.1"/>
    </source>
</evidence>
<accession>A0A375ILM8</accession>
<geneLocation type="plasmid" evidence="2">
    <name>II</name>
</geneLocation>
<protein>
    <submittedName>
        <fullName evidence="2">Uncharacterized protein</fullName>
    </submittedName>
</protein>
<feature type="region of interest" description="Disordered" evidence="1">
    <location>
        <begin position="29"/>
        <end position="71"/>
    </location>
</feature>
<dbReference type="AlphaFoldDB" id="A0A375ILM8"/>
<name>A0A375ILM8_9BURK</name>
<proteinExistence type="predicted"/>
<dbReference type="Proteomes" id="UP000255505">
    <property type="component" value="Plasmid II"/>
</dbReference>
<dbReference type="EMBL" id="LT991977">
    <property type="protein sequence ID" value="SPK74372.1"/>
    <property type="molecule type" value="Genomic_DNA"/>
</dbReference>
<gene>
    <name evidence="2" type="ORF">CT19425_MP20082</name>
</gene>
<reference evidence="2 3" key="1">
    <citation type="submission" date="2018-01" db="EMBL/GenBank/DDBJ databases">
        <authorList>
            <person name="Gaut B.S."/>
            <person name="Morton B.R."/>
            <person name="Clegg M.T."/>
            <person name="Duvall M.R."/>
        </authorList>
    </citation>
    <scope>NUCLEOTIDE SEQUENCE [LARGE SCALE GENOMIC DNA]</scope>
    <source>
        <strain evidence="2">Cupriavidus taiwanensis LMG 19425</strain>
        <plasmid evidence="3">Plasmid ii</plasmid>
    </source>
</reference>